<comment type="caution">
    <text evidence="10">The sequence shown here is derived from an EMBL/GenBank/DDBJ whole genome shotgun (WGS) entry which is preliminary data.</text>
</comment>
<evidence type="ECO:0000259" key="9">
    <source>
        <dbReference type="PROSITE" id="PS50222"/>
    </source>
</evidence>
<keyword evidence="5" id="KW-0106">Calcium</keyword>
<keyword evidence="3" id="KW-0479">Metal-binding</keyword>
<name>A0AA38IB43_9CUCU</name>
<dbReference type="InterPro" id="IPR002048">
    <property type="entry name" value="EF_hand_dom"/>
</dbReference>
<dbReference type="GO" id="GO:0008936">
    <property type="term" value="F:nicotinamidase activity"/>
    <property type="evidence" value="ECO:0007669"/>
    <property type="project" value="UniProtKB-EC"/>
</dbReference>
<evidence type="ECO:0000256" key="2">
    <source>
        <dbReference type="ARBA" id="ARBA00022642"/>
    </source>
</evidence>
<dbReference type="InterPro" id="IPR052347">
    <property type="entry name" value="Isochorismatase_Nicotinamidase"/>
</dbReference>
<evidence type="ECO:0000256" key="1">
    <source>
        <dbReference type="ARBA" id="ARBA00006336"/>
    </source>
</evidence>
<comment type="similarity">
    <text evidence="1">Belongs to the isochorismatase family.</text>
</comment>
<dbReference type="EMBL" id="JALNTZ010000004">
    <property type="protein sequence ID" value="KAJ3653220.1"/>
    <property type="molecule type" value="Genomic_DNA"/>
</dbReference>
<dbReference type="GO" id="GO:0019363">
    <property type="term" value="P:pyridine nucleotide biosynthetic process"/>
    <property type="evidence" value="ECO:0007669"/>
    <property type="project" value="UniProtKB-KW"/>
</dbReference>
<dbReference type="SUPFAM" id="SSF52499">
    <property type="entry name" value="Isochorismatase-like hydrolases"/>
    <property type="match status" value="1"/>
</dbReference>
<dbReference type="InterPro" id="IPR036380">
    <property type="entry name" value="Isochorismatase-like_sf"/>
</dbReference>
<protein>
    <recommendedName>
        <fullName evidence="7">nicotinamidase</fullName>
        <ecNumber evidence="7">3.5.1.19</ecNumber>
    </recommendedName>
    <alternativeName>
        <fullName evidence="8">Nicotinamide deamidase</fullName>
    </alternativeName>
</protein>
<keyword evidence="2" id="KW-0662">Pyridine nucleotide biosynthesis</keyword>
<proteinExistence type="inferred from homology"/>
<evidence type="ECO:0000256" key="8">
    <source>
        <dbReference type="ARBA" id="ARBA00043224"/>
    </source>
</evidence>
<gene>
    <name evidence="10" type="ORF">Zmor_012483</name>
</gene>
<dbReference type="Proteomes" id="UP001168821">
    <property type="component" value="Unassembled WGS sequence"/>
</dbReference>
<sequence>MSVSTRSIDFVNFNFTNESTMDACFGAFDKDCDGKLNLEEFRTLCGALFRNGKGETYNVDDGTLTEIFKIFDTNDDDHIDRDEFVFCWHHWIKVIVKPVSAILVIDVQNDFISGSLNISNCPAKHNGEDVIQPINNLLETVDFETVVYSYDWHPIDHVSFIDNIFLRKLHESSPIKAEDAKVYDTVIFDRDPPMPQKLWPKHCVQNTWGSDLHKDLKVVENATKIYKGTNPDVDSYSLFWDNQKLAATKLDPLLKQKHITDLYLCGVAYDVCVAYSANDALSAGYRTIILEDCCRGVDLLDIEKIKNYVKENHGVVVHSSQVKDMIDGNDRKPELGYKLALELKHNRQ</sequence>
<keyword evidence="11" id="KW-1185">Reference proteome</keyword>
<dbReference type="SUPFAM" id="SSF47473">
    <property type="entry name" value="EF-hand"/>
    <property type="match status" value="1"/>
</dbReference>
<dbReference type="Pfam" id="PF00857">
    <property type="entry name" value="Isochorismatase"/>
    <property type="match status" value="1"/>
</dbReference>
<dbReference type="PANTHER" id="PTHR11080:SF2">
    <property type="entry name" value="LD05707P"/>
    <property type="match status" value="1"/>
</dbReference>
<dbReference type="EC" id="3.5.1.19" evidence="7"/>
<keyword evidence="4" id="KW-0378">Hydrolase</keyword>
<comment type="pathway">
    <text evidence="6">Cofactor biosynthesis; nicotinate biosynthesis; nicotinate from nicotinamide: step 1/1.</text>
</comment>
<dbReference type="InterPro" id="IPR011992">
    <property type="entry name" value="EF-hand-dom_pair"/>
</dbReference>
<accession>A0AA38IB43</accession>
<evidence type="ECO:0000313" key="11">
    <source>
        <dbReference type="Proteomes" id="UP001168821"/>
    </source>
</evidence>
<evidence type="ECO:0000256" key="4">
    <source>
        <dbReference type="ARBA" id="ARBA00022801"/>
    </source>
</evidence>
<dbReference type="AlphaFoldDB" id="A0AA38IB43"/>
<feature type="domain" description="EF-hand" evidence="9">
    <location>
        <begin position="59"/>
        <end position="94"/>
    </location>
</feature>
<feature type="domain" description="EF-hand" evidence="9">
    <location>
        <begin position="16"/>
        <end position="51"/>
    </location>
</feature>
<evidence type="ECO:0000256" key="3">
    <source>
        <dbReference type="ARBA" id="ARBA00022723"/>
    </source>
</evidence>
<dbReference type="Gene3D" id="1.10.238.10">
    <property type="entry name" value="EF-hand"/>
    <property type="match status" value="1"/>
</dbReference>
<evidence type="ECO:0000256" key="5">
    <source>
        <dbReference type="ARBA" id="ARBA00022837"/>
    </source>
</evidence>
<dbReference type="InterPro" id="IPR000868">
    <property type="entry name" value="Isochorismatase-like_dom"/>
</dbReference>
<dbReference type="PROSITE" id="PS50222">
    <property type="entry name" value="EF_HAND_2"/>
    <property type="match status" value="2"/>
</dbReference>
<evidence type="ECO:0000313" key="10">
    <source>
        <dbReference type="EMBL" id="KAJ3653220.1"/>
    </source>
</evidence>
<dbReference type="Pfam" id="PF13499">
    <property type="entry name" value="EF-hand_7"/>
    <property type="match status" value="1"/>
</dbReference>
<dbReference type="Gene3D" id="3.40.50.850">
    <property type="entry name" value="Isochorismatase-like"/>
    <property type="match status" value="1"/>
</dbReference>
<reference evidence="10" key="1">
    <citation type="journal article" date="2023" name="G3 (Bethesda)">
        <title>Whole genome assemblies of Zophobas morio and Tenebrio molitor.</title>
        <authorList>
            <person name="Kaur S."/>
            <person name="Stinson S.A."/>
            <person name="diCenzo G.C."/>
        </authorList>
    </citation>
    <scope>NUCLEOTIDE SEQUENCE</scope>
    <source>
        <strain evidence="10">QUZm001</strain>
    </source>
</reference>
<dbReference type="PROSITE" id="PS00018">
    <property type="entry name" value="EF_HAND_1"/>
    <property type="match status" value="2"/>
</dbReference>
<dbReference type="InterPro" id="IPR018247">
    <property type="entry name" value="EF_Hand_1_Ca_BS"/>
</dbReference>
<dbReference type="GO" id="GO:0005509">
    <property type="term" value="F:calcium ion binding"/>
    <property type="evidence" value="ECO:0007669"/>
    <property type="project" value="InterPro"/>
</dbReference>
<dbReference type="SMART" id="SM00054">
    <property type="entry name" value="EFh"/>
    <property type="match status" value="2"/>
</dbReference>
<dbReference type="CDD" id="cd00051">
    <property type="entry name" value="EFh"/>
    <property type="match status" value="1"/>
</dbReference>
<dbReference type="CDD" id="cd01011">
    <property type="entry name" value="nicotinamidase"/>
    <property type="match status" value="1"/>
</dbReference>
<organism evidence="10 11">
    <name type="scientific">Zophobas morio</name>
    <dbReference type="NCBI Taxonomy" id="2755281"/>
    <lineage>
        <taxon>Eukaryota</taxon>
        <taxon>Metazoa</taxon>
        <taxon>Ecdysozoa</taxon>
        <taxon>Arthropoda</taxon>
        <taxon>Hexapoda</taxon>
        <taxon>Insecta</taxon>
        <taxon>Pterygota</taxon>
        <taxon>Neoptera</taxon>
        <taxon>Endopterygota</taxon>
        <taxon>Coleoptera</taxon>
        <taxon>Polyphaga</taxon>
        <taxon>Cucujiformia</taxon>
        <taxon>Tenebrionidae</taxon>
        <taxon>Zophobas</taxon>
    </lineage>
</organism>
<evidence type="ECO:0000256" key="7">
    <source>
        <dbReference type="ARBA" id="ARBA00039017"/>
    </source>
</evidence>
<evidence type="ECO:0000256" key="6">
    <source>
        <dbReference type="ARBA" id="ARBA00037900"/>
    </source>
</evidence>
<dbReference type="PANTHER" id="PTHR11080">
    <property type="entry name" value="PYRAZINAMIDASE/NICOTINAMIDASE"/>
    <property type="match status" value="1"/>
</dbReference>